<evidence type="ECO:0000256" key="10">
    <source>
        <dbReference type="SAM" id="MobiDB-lite"/>
    </source>
</evidence>
<dbReference type="InterPro" id="IPR033599">
    <property type="entry name" value="TAF1B/Rrn7"/>
</dbReference>
<keyword evidence="14" id="KW-1185">Reference proteome</keyword>
<evidence type="ECO:0000256" key="4">
    <source>
        <dbReference type="ARBA" id="ARBA00022771"/>
    </source>
</evidence>
<gene>
    <name evidence="13" type="ORF">GGI19_002399</name>
</gene>
<keyword evidence="3" id="KW-0479">Metal-binding</keyword>
<dbReference type="GO" id="GO:0042790">
    <property type="term" value="P:nucleolar large rRNA transcription by RNA polymerase I"/>
    <property type="evidence" value="ECO:0007669"/>
    <property type="project" value="TreeGrafter"/>
</dbReference>
<keyword evidence="8" id="KW-0804">Transcription</keyword>
<feature type="compositionally biased region" description="Acidic residues" evidence="10">
    <location>
        <begin position="221"/>
        <end position="231"/>
    </location>
</feature>
<feature type="domain" description="Rrn7/TAF1B C-terminal cyclin" evidence="12">
    <location>
        <begin position="340"/>
        <end position="429"/>
    </location>
</feature>
<evidence type="ECO:0000259" key="11">
    <source>
        <dbReference type="Pfam" id="PF20644"/>
    </source>
</evidence>
<dbReference type="GO" id="GO:0001164">
    <property type="term" value="F:RNA polymerase I core promoter sequence-specific DNA binding"/>
    <property type="evidence" value="ECO:0007669"/>
    <property type="project" value="InterPro"/>
</dbReference>
<dbReference type="Pfam" id="PF20644">
    <property type="entry name" value="Rrn7_cyclin_N"/>
    <property type="match status" value="2"/>
</dbReference>
<evidence type="ECO:0000313" key="14">
    <source>
        <dbReference type="Proteomes" id="UP001140011"/>
    </source>
</evidence>
<dbReference type="Pfam" id="PF20645">
    <property type="entry name" value="Rrn7_cyclin_C"/>
    <property type="match status" value="1"/>
</dbReference>
<dbReference type="GO" id="GO:0008270">
    <property type="term" value="F:zinc ion binding"/>
    <property type="evidence" value="ECO:0007669"/>
    <property type="project" value="UniProtKB-KW"/>
</dbReference>
<evidence type="ECO:0000259" key="12">
    <source>
        <dbReference type="Pfam" id="PF20645"/>
    </source>
</evidence>
<evidence type="ECO:0000256" key="1">
    <source>
        <dbReference type="ARBA" id="ARBA00004604"/>
    </source>
</evidence>
<evidence type="ECO:0000256" key="7">
    <source>
        <dbReference type="ARBA" id="ARBA00023125"/>
    </source>
</evidence>
<dbReference type="Proteomes" id="UP001140011">
    <property type="component" value="Unassembled WGS sequence"/>
</dbReference>
<accession>A0A9W8H2S9</accession>
<evidence type="ECO:0000256" key="6">
    <source>
        <dbReference type="ARBA" id="ARBA00023015"/>
    </source>
</evidence>
<feature type="domain" description="Rrn7/TAF1B N-terminal cyclin" evidence="11">
    <location>
        <begin position="214"/>
        <end position="305"/>
    </location>
</feature>
<keyword evidence="5" id="KW-0862">Zinc</keyword>
<dbReference type="PANTHER" id="PTHR31576">
    <property type="entry name" value="TATA BOX-BINDING PROTEIN-ASSOCIATED FACTOR RNA POLYMERASE I SUBUNIT B"/>
    <property type="match status" value="1"/>
</dbReference>
<dbReference type="InterPro" id="IPR048538">
    <property type="entry name" value="Rrn7_cyclin_C"/>
</dbReference>
<proteinExistence type="inferred from homology"/>
<dbReference type="GO" id="GO:0070860">
    <property type="term" value="C:RNA polymerase I core factor complex"/>
    <property type="evidence" value="ECO:0007669"/>
    <property type="project" value="InterPro"/>
</dbReference>
<comment type="subcellular location">
    <subcellularLocation>
        <location evidence="1">Nucleus</location>
        <location evidence="1">Nucleolus</location>
    </subcellularLocation>
</comment>
<keyword evidence="9" id="KW-0539">Nucleus</keyword>
<reference evidence="13" key="1">
    <citation type="submission" date="2022-07" db="EMBL/GenBank/DDBJ databases">
        <title>Phylogenomic reconstructions and comparative analyses of Kickxellomycotina fungi.</title>
        <authorList>
            <person name="Reynolds N.K."/>
            <person name="Stajich J.E."/>
            <person name="Barry K."/>
            <person name="Grigoriev I.V."/>
            <person name="Crous P."/>
            <person name="Smith M.E."/>
        </authorList>
    </citation>
    <scope>NUCLEOTIDE SEQUENCE</scope>
    <source>
        <strain evidence="13">BCRC 34297</strain>
    </source>
</reference>
<feature type="domain" description="Rrn7/TAF1B N-terminal cyclin" evidence="11">
    <location>
        <begin position="94"/>
        <end position="152"/>
    </location>
</feature>
<dbReference type="InterPro" id="IPR048540">
    <property type="entry name" value="Rrn7_cyclin_N"/>
</dbReference>
<keyword evidence="4" id="KW-0863">Zinc-finger</keyword>
<evidence type="ECO:0000313" key="13">
    <source>
        <dbReference type="EMBL" id="KAJ2754434.1"/>
    </source>
</evidence>
<feature type="region of interest" description="Disordered" evidence="10">
    <location>
        <begin position="528"/>
        <end position="552"/>
    </location>
</feature>
<keyword evidence="6" id="KW-0805">Transcription regulation</keyword>
<evidence type="ECO:0000256" key="5">
    <source>
        <dbReference type="ARBA" id="ARBA00022833"/>
    </source>
</evidence>
<comment type="caution">
    <text evidence="13">The sequence shown here is derived from an EMBL/GenBank/DDBJ whole genome shotgun (WGS) entry which is preliminary data.</text>
</comment>
<feature type="compositionally biased region" description="Basic and acidic residues" evidence="10">
    <location>
        <begin position="232"/>
        <end position="242"/>
    </location>
</feature>
<evidence type="ECO:0000256" key="3">
    <source>
        <dbReference type="ARBA" id="ARBA00022723"/>
    </source>
</evidence>
<sequence length="670" mass="75535">MFPVHASGGGAVLAAKRSCPVCGTKRIATREDGRSMCKNGHEQAGVIDEDAENIVDGSTRRHVKSAFKRQNKVKEARQKRLYGLRARFLVMETFQLILKAQATALVKNHGAPEALLGIVRNLWLLYVSKLPNIDEVGDDDDTAQPTQSQHQTATVLADALFTQHTQSQRFDPVDDSLDILLRKVDDDIARDEEEMMEWDREFQVSDHEELDESTAAGTNDNDNDLDIVADDSNDRPAEDAGVHARKKVLPRFPLERVEKYPKMEYLPALLCVAYRLLRMPVLCADIFRLLVDERLPFISAFDNLPESIHERMGFGLHILFKPHFAPSAFRLRYLTSVFGEFFSKHYSIEVPLIDVPSMLLSLIKRLGLGIELYSMVMRMLELTSVQPNQCFGKAPRPEVMIIGAIVVVLKMHYGLDEIERRPPPDASYRALNLPPLHVFLDKWRSDWEAELTIGVYPHLTAFDKQWETAFADACRRLLSRRAIPNWSEVYREIAINYHRMVQTLATESNMSAQRAKRILPPEYAKRFCPSQPAEASSSAQSQSNKQAADSSSASSHVSRCVLPILVPGGFSSDSAAKTASGSTKRPLFTHVKPFYHHPEIQLEPGEHFISINHFRSVESAPGYMVPTLGLIYARCATIVGCSQSMLSNFIIVLEHRVDQAIHRTKTHGRR</sequence>
<dbReference type="PANTHER" id="PTHR31576:SF2">
    <property type="entry name" value="TATA BOX-BINDING PROTEIN-ASSOCIATED FACTOR RNA POLYMERASE I SUBUNIT B"/>
    <property type="match status" value="1"/>
</dbReference>
<evidence type="ECO:0008006" key="15">
    <source>
        <dbReference type="Google" id="ProtNLM"/>
    </source>
</evidence>
<name>A0A9W8H2S9_9FUNG</name>
<organism evidence="13 14">
    <name type="scientific">Coemansia pectinata</name>
    <dbReference type="NCBI Taxonomy" id="1052879"/>
    <lineage>
        <taxon>Eukaryota</taxon>
        <taxon>Fungi</taxon>
        <taxon>Fungi incertae sedis</taxon>
        <taxon>Zoopagomycota</taxon>
        <taxon>Kickxellomycotina</taxon>
        <taxon>Kickxellomycetes</taxon>
        <taxon>Kickxellales</taxon>
        <taxon>Kickxellaceae</taxon>
        <taxon>Coemansia</taxon>
    </lineage>
</organism>
<protein>
    <recommendedName>
        <fullName evidence="15">RRN7-type domain-containing protein</fullName>
    </recommendedName>
</protein>
<comment type="similarity">
    <text evidence="2">Belongs to the RRN7/TAF1B family.</text>
</comment>
<evidence type="ECO:0000256" key="9">
    <source>
        <dbReference type="ARBA" id="ARBA00023242"/>
    </source>
</evidence>
<dbReference type="AlphaFoldDB" id="A0A9W8H2S9"/>
<feature type="compositionally biased region" description="Low complexity" evidence="10">
    <location>
        <begin position="530"/>
        <end position="552"/>
    </location>
</feature>
<dbReference type="OrthoDB" id="428577at2759"/>
<evidence type="ECO:0000256" key="2">
    <source>
        <dbReference type="ARBA" id="ARBA00006899"/>
    </source>
</evidence>
<feature type="region of interest" description="Disordered" evidence="10">
    <location>
        <begin position="200"/>
        <end position="242"/>
    </location>
</feature>
<dbReference type="EMBL" id="JANBUH010000116">
    <property type="protein sequence ID" value="KAJ2754434.1"/>
    <property type="molecule type" value="Genomic_DNA"/>
</dbReference>
<evidence type="ECO:0000256" key="8">
    <source>
        <dbReference type="ARBA" id="ARBA00023163"/>
    </source>
</evidence>
<keyword evidence="7" id="KW-0238">DNA-binding</keyword>